<dbReference type="InterPro" id="IPR013430">
    <property type="entry name" value="Toxin_antidote_HigA"/>
</dbReference>
<keyword evidence="1" id="KW-0238">DNA-binding</keyword>
<reference evidence="3 4" key="1">
    <citation type="submission" date="2021-10" db="EMBL/GenBank/DDBJ databases">
        <authorList>
            <person name="Koch H."/>
        </authorList>
    </citation>
    <scope>NUCLEOTIDE SEQUENCE [LARGE SCALE GENOMIC DNA]</scope>
    <source>
        <strain evidence="3">6680</strain>
    </source>
</reference>
<evidence type="ECO:0000259" key="2">
    <source>
        <dbReference type="PROSITE" id="PS50943"/>
    </source>
</evidence>
<proteinExistence type="predicted"/>
<evidence type="ECO:0000313" key="3">
    <source>
        <dbReference type="EMBL" id="CAG9932190.1"/>
    </source>
</evidence>
<feature type="domain" description="HTH cro/C1-type" evidence="2">
    <location>
        <begin position="14"/>
        <end position="68"/>
    </location>
</feature>
<dbReference type="SUPFAM" id="SSF47413">
    <property type="entry name" value="lambda repressor-like DNA-binding domains"/>
    <property type="match status" value="1"/>
</dbReference>
<dbReference type="RefSeq" id="WP_239796162.1">
    <property type="nucleotide sequence ID" value="NZ_OU912926.1"/>
</dbReference>
<keyword evidence="4" id="KW-1185">Reference proteome</keyword>
<dbReference type="InterPro" id="IPR010982">
    <property type="entry name" value="Lambda_DNA-bd_dom_sf"/>
</dbReference>
<evidence type="ECO:0000256" key="1">
    <source>
        <dbReference type="ARBA" id="ARBA00023125"/>
    </source>
</evidence>
<gene>
    <name evidence="3" type="ORF">NTG6680_0937</name>
</gene>
<dbReference type="PROSITE" id="PS50943">
    <property type="entry name" value="HTH_CROC1"/>
    <property type="match status" value="1"/>
</dbReference>
<dbReference type="PANTHER" id="PTHR36924:SF1">
    <property type="entry name" value="ANTITOXIN HIGA-1"/>
    <property type="match status" value="1"/>
</dbReference>
<dbReference type="InterPro" id="IPR001387">
    <property type="entry name" value="Cro/C1-type_HTH"/>
</dbReference>
<evidence type="ECO:0000313" key="4">
    <source>
        <dbReference type="Proteomes" id="UP000839052"/>
    </source>
</evidence>
<sequence>MNKAAEIFSPGEFLAAELEAREWSQIEFSEIIGRPTTLVSGIITGKKQITPDTAIQLGDALGTGPEVWMNLESQYQLFKVRDKAVNTISRKAKLYEKFPVREMIKRGWVEAADNIEILEQQFKKFFNISDLETSPVFSHSAKKTNAHDGITPKQLAWLYRAKMLASSQVTKKYDAIALSNSIPKLSALLAAPEETRHVSKILTECGVKYVIVEPFPGSKIDGACFWLDNGQPVIALSLRLDRIDIFWFVLRHEIEHVLQGHGKEVGYILDSDSEEQNLDVIVEEENIANLAGDDFCVPKKELENFYARVFPLFSEHKVKMFAQRLGIHMGIVVGQLQKRLDRHDYLRGKGYQVKIRNHATIGALTDGWGFVENN</sequence>
<dbReference type="NCBIfam" id="TIGR02607">
    <property type="entry name" value="antidote_HigA"/>
    <property type="match status" value="1"/>
</dbReference>
<dbReference type="Proteomes" id="UP000839052">
    <property type="component" value="Chromosome"/>
</dbReference>
<dbReference type="EMBL" id="OU912926">
    <property type="protein sequence ID" value="CAG9932190.1"/>
    <property type="molecule type" value="Genomic_DNA"/>
</dbReference>
<dbReference type="PANTHER" id="PTHR36924">
    <property type="entry name" value="ANTITOXIN HIGA-1"/>
    <property type="match status" value="1"/>
</dbReference>
<accession>A0ABN8AHI0</accession>
<name>A0ABN8AHI0_9PROT</name>
<dbReference type="Gene3D" id="1.10.260.40">
    <property type="entry name" value="lambda repressor-like DNA-binding domains"/>
    <property type="match status" value="1"/>
</dbReference>
<dbReference type="Pfam" id="PF01381">
    <property type="entry name" value="HTH_3"/>
    <property type="match status" value="1"/>
</dbReference>
<organism evidence="3 4">
    <name type="scientific">Candidatus Nitrotoga arctica</name>
    <dbReference type="NCBI Taxonomy" id="453162"/>
    <lineage>
        <taxon>Bacteria</taxon>
        <taxon>Pseudomonadati</taxon>
        <taxon>Pseudomonadota</taxon>
        <taxon>Betaproteobacteria</taxon>
        <taxon>Nitrosomonadales</taxon>
        <taxon>Gallionellaceae</taxon>
        <taxon>Candidatus Nitrotoga</taxon>
    </lineage>
</organism>
<protein>
    <submittedName>
        <fullName evidence="3">HTH-type transcriptional regulator / antitoxin HigA</fullName>
    </submittedName>
</protein>
<dbReference type="CDD" id="cd00093">
    <property type="entry name" value="HTH_XRE"/>
    <property type="match status" value="1"/>
</dbReference>
<dbReference type="SMART" id="SM00530">
    <property type="entry name" value="HTH_XRE"/>
    <property type="match status" value="1"/>
</dbReference>